<name>A0A1G7MKR2_9BACT</name>
<keyword evidence="10 14" id="KW-0479">Metal-binding</keyword>
<comment type="catalytic activity">
    <reaction evidence="14">
        <text>adenosine(2503) in 23S rRNA + 2 reduced [2Fe-2S]-[ferredoxin] + 2 S-adenosyl-L-methionine = 2-methyladenosine(2503) in 23S rRNA + 5'-deoxyadenosine + L-methionine + 2 oxidized [2Fe-2S]-[ferredoxin] + S-adenosyl-L-homocysteine</text>
        <dbReference type="Rhea" id="RHEA:42916"/>
        <dbReference type="Rhea" id="RHEA-COMP:10000"/>
        <dbReference type="Rhea" id="RHEA-COMP:10001"/>
        <dbReference type="Rhea" id="RHEA-COMP:10152"/>
        <dbReference type="Rhea" id="RHEA-COMP:10282"/>
        <dbReference type="ChEBI" id="CHEBI:17319"/>
        <dbReference type="ChEBI" id="CHEBI:33737"/>
        <dbReference type="ChEBI" id="CHEBI:33738"/>
        <dbReference type="ChEBI" id="CHEBI:57844"/>
        <dbReference type="ChEBI" id="CHEBI:57856"/>
        <dbReference type="ChEBI" id="CHEBI:59789"/>
        <dbReference type="ChEBI" id="CHEBI:74411"/>
        <dbReference type="ChEBI" id="CHEBI:74497"/>
        <dbReference type="EC" id="2.1.1.192"/>
    </reaction>
</comment>
<evidence type="ECO:0000256" key="13">
    <source>
        <dbReference type="ARBA" id="ARBA00023157"/>
    </source>
</evidence>
<keyword evidence="17" id="KW-1185">Reference proteome</keyword>
<dbReference type="InterPro" id="IPR013785">
    <property type="entry name" value="Aldolase_TIM"/>
</dbReference>
<comment type="similarity">
    <text evidence="2 14">Belongs to the radical SAM superfamily. RlmN family.</text>
</comment>
<dbReference type="GO" id="GO:0030488">
    <property type="term" value="P:tRNA methylation"/>
    <property type="evidence" value="ECO:0007669"/>
    <property type="project" value="UniProtKB-UniRule"/>
</dbReference>
<evidence type="ECO:0000256" key="7">
    <source>
        <dbReference type="ARBA" id="ARBA00022679"/>
    </source>
</evidence>
<evidence type="ECO:0000256" key="8">
    <source>
        <dbReference type="ARBA" id="ARBA00022691"/>
    </source>
</evidence>
<keyword evidence="4 14" id="KW-0963">Cytoplasm</keyword>
<keyword evidence="13 14" id="KW-1015">Disulfide bond</keyword>
<keyword evidence="11 14" id="KW-0408">Iron</keyword>
<proteinExistence type="inferred from homology"/>
<dbReference type="PANTHER" id="PTHR30544:SF5">
    <property type="entry name" value="RADICAL SAM CORE DOMAIN-CONTAINING PROTEIN"/>
    <property type="match status" value="1"/>
</dbReference>
<evidence type="ECO:0000256" key="14">
    <source>
        <dbReference type="HAMAP-Rule" id="MF_01849"/>
    </source>
</evidence>
<dbReference type="Gene3D" id="3.20.20.70">
    <property type="entry name" value="Aldolase class I"/>
    <property type="match status" value="1"/>
</dbReference>
<evidence type="ECO:0000256" key="11">
    <source>
        <dbReference type="ARBA" id="ARBA00023004"/>
    </source>
</evidence>
<feature type="binding site" evidence="14">
    <location>
        <position position="201"/>
    </location>
    <ligand>
        <name>S-adenosyl-L-methionine</name>
        <dbReference type="ChEBI" id="CHEBI:59789"/>
    </ligand>
</feature>
<feature type="domain" description="Radical SAM core" evidence="15">
    <location>
        <begin position="102"/>
        <end position="337"/>
    </location>
</feature>
<evidence type="ECO:0000256" key="9">
    <source>
        <dbReference type="ARBA" id="ARBA00022694"/>
    </source>
</evidence>
<dbReference type="STRING" id="571438.SAMN05192586_10920"/>
<organism evidence="16 17">
    <name type="scientific">Desulfovibrio legallii</name>
    <dbReference type="NCBI Taxonomy" id="571438"/>
    <lineage>
        <taxon>Bacteria</taxon>
        <taxon>Pseudomonadati</taxon>
        <taxon>Thermodesulfobacteriota</taxon>
        <taxon>Desulfovibrionia</taxon>
        <taxon>Desulfovibrionales</taxon>
        <taxon>Desulfovibrionaceae</taxon>
        <taxon>Desulfovibrio</taxon>
    </lineage>
</organism>
<feature type="binding site" evidence="14">
    <location>
        <begin position="169"/>
        <end position="170"/>
    </location>
    <ligand>
        <name>S-adenosyl-L-methionine</name>
        <dbReference type="ChEBI" id="CHEBI:59789"/>
    </ligand>
</feature>
<comment type="subcellular location">
    <subcellularLocation>
        <location evidence="1 14">Cytoplasm</location>
    </subcellularLocation>
</comment>
<dbReference type="GO" id="GO:0051539">
    <property type="term" value="F:4 iron, 4 sulfur cluster binding"/>
    <property type="evidence" value="ECO:0007669"/>
    <property type="project" value="UniProtKB-UniRule"/>
</dbReference>
<feature type="binding site" evidence="14">
    <location>
        <position position="299"/>
    </location>
    <ligand>
        <name>S-adenosyl-L-methionine</name>
        <dbReference type="ChEBI" id="CHEBI:59789"/>
    </ligand>
</feature>
<dbReference type="RefSeq" id="WP_092153618.1">
    <property type="nucleotide sequence ID" value="NZ_FNBX01000009.1"/>
</dbReference>
<dbReference type="FunFam" id="3.20.20.70:FF:000014">
    <property type="entry name" value="Probable dual-specificity RNA methyltransferase RlmN"/>
    <property type="match status" value="1"/>
</dbReference>
<keyword evidence="8 14" id="KW-0949">S-adenosyl-L-methionine</keyword>
<dbReference type="OrthoDB" id="9793973at2"/>
<comment type="cofactor">
    <cofactor evidence="14">
        <name>[4Fe-4S] cluster</name>
        <dbReference type="ChEBI" id="CHEBI:49883"/>
    </cofactor>
    <text evidence="14">Binds 1 [4Fe-4S] cluster. The cluster is coordinated with 3 cysteines and an exchangeable S-adenosyl-L-methionine.</text>
</comment>
<dbReference type="CDD" id="cd01335">
    <property type="entry name" value="Radical_SAM"/>
    <property type="match status" value="1"/>
</dbReference>
<keyword evidence="7 14" id="KW-0808">Transferase</keyword>
<dbReference type="InterPro" id="IPR004383">
    <property type="entry name" value="rRNA_lsu_MTrfase_RlmN/Cfr"/>
</dbReference>
<feature type="binding site" evidence="14">
    <location>
        <begin position="223"/>
        <end position="225"/>
    </location>
    <ligand>
        <name>S-adenosyl-L-methionine</name>
        <dbReference type="ChEBI" id="CHEBI:59789"/>
    </ligand>
</feature>
<dbReference type="InterPro" id="IPR058240">
    <property type="entry name" value="rSAM_sf"/>
</dbReference>
<dbReference type="SFLD" id="SFLDS00029">
    <property type="entry name" value="Radical_SAM"/>
    <property type="match status" value="1"/>
</dbReference>
<comment type="miscellaneous">
    <text evidence="14">Reaction proceeds by a ping-pong mechanism involving intermediate methylation of a conserved cysteine residue.</text>
</comment>
<evidence type="ECO:0000313" key="17">
    <source>
        <dbReference type="Proteomes" id="UP000199355"/>
    </source>
</evidence>
<feature type="active site" description="S-methylcysteine intermediate" evidence="14">
    <location>
        <position position="342"/>
    </location>
</feature>
<evidence type="ECO:0000256" key="4">
    <source>
        <dbReference type="ARBA" id="ARBA00022490"/>
    </source>
</evidence>
<reference evidence="17" key="1">
    <citation type="submission" date="2016-10" db="EMBL/GenBank/DDBJ databases">
        <authorList>
            <person name="Varghese N."/>
            <person name="Submissions S."/>
        </authorList>
    </citation>
    <scope>NUCLEOTIDE SEQUENCE [LARGE SCALE GENOMIC DNA]</scope>
    <source>
        <strain evidence="17">KHC7</strain>
    </source>
</reference>
<dbReference type="EC" id="2.1.1.192" evidence="14"/>
<dbReference type="GO" id="GO:0046872">
    <property type="term" value="F:metal ion binding"/>
    <property type="evidence" value="ECO:0007669"/>
    <property type="project" value="UniProtKB-KW"/>
</dbReference>
<dbReference type="SFLD" id="SFLDF00275">
    <property type="entry name" value="adenosine_C2_methyltransferase"/>
    <property type="match status" value="1"/>
</dbReference>
<dbReference type="PIRSF" id="PIRSF006004">
    <property type="entry name" value="CHP00048"/>
    <property type="match status" value="1"/>
</dbReference>
<dbReference type="PROSITE" id="PS51918">
    <property type="entry name" value="RADICAL_SAM"/>
    <property type="match status" value="1"/>
</dbReference>
<dbReference type="GO" id="GO:0005737">
    <property type="term" value="C:cytoplasm"/>
    <property type="evidence" value="ECO:0007669"/>
    <property type="project" value="UniProtKB-SubCell"/>
</dbReference>
<comment type="catalytic activity">
    <reaction evidence="14">
        <text>adenosine(37) in tRNA + 2 reduced [2Fe-2S]-[ferredoxin] + 2 S-adenosyl-L-methionine = 2-methyladenosine(37) in tRNA + 5'-deoxyadenosine + L-methionine + 2 oxidized [2Fe-2S]-[ferredoxin] + S-adenosyl-L-homocysteine</text>
        <dbReference type="Rhea" id="RHEA:43332"/>
        <dbReference type="Rhea" id="RHEA-COMP:10000"/>
        <dbReference type="Rhea" id="RHEA-COMP:10001"/>
        <dbReference type="Rhea" id="RHEA-COMP:10162"/>
        <dbReference type="Rhea" id="RHEA-COMP:10485"/>
        <dbReference type="ChEBI" id="CHEBI:17319"/>
        <dbReference type="ChEBI" id="CHEBI:33737"/>
        <dbReference type="ChEBI" id="CHEBI:33738"/>
        <dbReference type="ChEBI" id="CHEBI:57844"/>
        <dbReference type="ChEBI" id="CHEBI:57856"/>
        <dbReference type="ChEBI" id="CHEBI:59789"/>
        <dbReference type="ChEBI" id="CHEBI:74411"/>
        <dbReference type="ChEBI" id="CHEBI:74497"/>
        <dbReference type="EC" id="2.1.1.192"/>
    </reaction>
</comment>
<keyword evidence="12 14" id="KW-0411">Iron-sulfur</keyword>
<keyword evidence="5 14" id="KW-0698">rRNA processing</keyword>
<evidence type="ECO:0000256" key="12">
    <source>
        <dbReference type="ARBA" id="ARBA00023014"/>
    </source>
</evidence>
<feature type="binding site" evidence="14">
    <location>
        <position position="116"/>
    </location>
    <ligand>
        <name>[4Fe-4S] cluster</name>
        <dbReference type="ChEBI" id="CHEBI:49883"/>
        <note>4Fe-4S-S-AdoMet</note>
    </ligand>
</feature>
<comment type="caution">
    <text evidence="14">Lacks conserved residue(s) required for the propagation of feature annotation.</text>
</comment>
<evidence type="ECO:0000256" key="2">
    <source>
        <dbReference type="ARBA" id="ARBA00007544"/>
    </source>
</evidence>
<dbReference type="InterPro" id="IPR027492">
    <property type="entry name" value="RNA_MTrfase_RlmN"/>
</dbReference>
<dbReference type="InterPro" id="IPR007197">
    <property type="entry name" value="rSAM"/>
</dbReference>
<keyword evidence="3 14" id="KW-0004">4Fe-4S</keyword>
<feature type="binding site" evidence="14">
    <location>
        <position position="123"/>
    </location>
    <ligand>
        <name>[4Fe-4S] cluster</name>
        <dbReference type="ChEBI" id="CHEBI:49883"/>
        <note>4Fe-4S-S-AdoMet</note>
    </ligand>
</feature>
<gene>
    <name evidence="14" type="primary">rlmN</name>
    <name evidence="16" type="ORF">SAMN05192586_10920</name>
</gene>
<evidence type="ECO:0000256" key="1">
    <source>
        <dbReference type="ARBA" id="ARBA00004496"/>
    </source>
</evidence>
<dbReference type="Pfam" id="PF21016">
    <property type="entry name" value="RlmN_N"/>
    <property type="match status" value="1"/>
</dbReference>
<keyword evidence="6 14" id="KW-0489">Methyltransferase</keyword>
<dbReference type="Proteomes" id="UP000199355">
    <property type="component" value="Unassembled WGS sequence"/>
</dbReference>
<dbReference type="Gene3D" id="1.10.150.530">
    <property type="match status" value="1"/>
</dbReference>
<dbReference type="GO" id="GO:0019843">
    <property type="term" value="F:rRNA binding"/>
    <property type="evidence" value="ECO:0007669"/>
    <property type="project" value="UniProtKB-UniRule"/>
</dbReference>
<evidence type="ECO:0000256" key="10">
    <source>
        <dbReference type="ARBA" id="ARBA00022723"/>
    </source>
</evidence>
<dbReference type="InterPro" id="IPR040072">
    <property type="entry name" value="Methyltransferase_A"/>
</dbReference>
<dbReference type="EMBL" id="FNBX01000009">
    <property type="protein sequence ID" value="SDF61690.1"/>
    <property type="molecule type" value="Genomic_DNA"/>
</dbReference>
<dbReference type="GO" id="GO:0002935">
    <property type="term" value="F:tRNA (adenine(37)-C2)-methyltransferase activity"/>
    <property type="evidence" value="ECO:0007669"/>
    <property type="project" value="UniProtKB-UniRule"/>
</dbReference>
<protein>
    <recommendedName>
        <fullName evidence="14">Probable dual-specificity RNA methyltransferase RlmN</fullName>
        <ecNumber evidence="14">2.1.1.192</ecNumber>
    </recommendedName>
    <alternativeName>
        <fullName evidence="14">23S rRNA (adenine(2503)-C(2))-methyltransferase</fullName>
    </alternativeName>
    <alternativeName>
        <fullName evidence="14">23S rRNA m2A2503 methyltransferase</fullName>
    </alternativeName>
    <alternativeName>
        <fullName evidence="14">Ribosomal RNA large subunit methyltransferase N</fullName>
    </alternativeName>
    <alternativeName>
        <fullName evidence="14">tRNA (adenine(37)-C(2))-methyltransferase</fullName>
    </alternativeName>
    <alternativeName>
        <fullName evidence="14">tRNA m2A37 methyltransferase</fullName>
    </alternativeName>
</protein>
<feature type="active site" description="Proton acceptor" evidence="14">
    <location>
        <position position="91"/>
    </location>
</feature>
<evidence type="ECO:0000313" key="16">
    <source>
        <dbReference type="EMBL" id="SDF61690.1"/>
    </source>
</evidence>
<dbReference type="GO" id="GO:0000049">
    <property type="term" value="F:tRNA binding"/>
    <property type="evidence" value="ECO:0007669"/>
    <property type="project" value="UniProtKB-UniRule"/>
</dbReference>
<evidence type="ECO:0000256" key="6">
    <source>
        <dbReference type="ARBA" id="ARBA00022603"/>
    </source>
</evidence>
<evidence type="ECO:0000256" key="5">
    <source>
        <dbReference type="ARBA" id="ARBA00022552"/>
    </source>
</evidence>
<dbReference type="InterPro" id="IPR048641">
    <property type="entry name" value="RlmN_N"/>
</dbReference>
<feature type="binding site" evidence="14">
    <location>
        <position position="120"/>
    </location>
    <ligand>
        <name>[4Fe-4S] cluster</name>
        <dbReference type="ChEBI" id="CHEBI:49883"/>
        <note>4Fe-4S-S-AdoMet</note>
    </ligand>
</feature>
<dbReference type="Pfam" id="PF04055">
    <property type="entry name" value="Radical_SAM"/>
    <property type="match status" value="1"/>
</dbReference>
<dbReference type="AlphaFoldDB" id="A0A1G7MKR2"/>
<dbReference type="HAMAP" id="MF_01849">
    <property type="entry name" value="RNA_methyltr_RlmN"/>
    <property type="match status" value="1"/>
</dbReference>
<comment type="function">
    <text evidence="14">Specifically methylates position 2 of adenine 2503 in 23S rRNA and position 2 of adenine 37 in tRNAs.</text>
</comment>
<dbReference type="PANTHER" id="PTHR30544">
    <property type="entry name" value="23S RRNA METHYLTRANSFERASE"/>
    <property type="match status" value="1"/>
</dbReference>
<dbReference type="GO" id="GO:0070475">
    <property type="term" value="P:rRNA base methylation"/>
    <property type="evidence" value="ECO:0007669"/>
    <property type="project" value="UniProtKB-UniRule"/>
</dbReference>
<dbReference type="NCBIfam" id="TIGR00048">
    <property type="entry name" value="rRNA_mod_RlmN"/>
    <property type="match status" value="1"/>
</dbReference>
<evidence type="ECO:0000259" key="15">
    <source>
        <dbReference type="PROSITE" id="PS51918"/>
    </source>
</evidence>
<sequence>MRDILNLTLPELEAWMTTELGEPRFRAVQVWQWLWQKMARSFDAMTDVSKACRERLTAAAVIVWPTVDAVEQSADGTTKFLLRLADGAQVETVLIPSDSREGARRWTQCLSCQVGCAMGCTFCATGRMGLERNMTMGEILGQILVARNYLGDTRPDWPVLRNLVFMGMGEPLGNPREVLRALQSLNHDKGLNFSPRRITVSTCGVEKGLRELGESGLAYLAVSLHAPTQELRARLMPKAARWPLPDLLAALRSYPLKTRERITFEYLLLGGVNDGQEHARQLVRLLGDLKAKLNLIVYNPTEGSPYAAPSPERVLAFEQYLWDRHITAIIRKSKGQDIKAACGQLKTACSE</sequence>
<evidence type="ECO:0000256" key="3">
    <source>
        <dbReference type="ARBA" id="ARBA00022485"/>
    </source>
</evidence>
<keyword evidence="9 14" id="KW-0819">tRNA processing</keyword>
<accession>A0A1G7MKR2</accession>
<dbReference type="SFLD" id="SFLDG01062">
    <property type="entry name" value="methyltransferase_(Class_A)"/>
    <property type="match status" value="1"/>
</dbReference>
<dbReference type="GO" id="GO:0070040">
    <property type="term" value="F:rRNA (adenine(2503)-C2-)-methyltransferase activity"/>
    <property type="evidence" value="ECO:0007669"/>
    <property type="project" value="UniProtKB-UniRule"/>
</dbReference>
<dbReference type="SUPFAM" id="SSF102114">
    <property type="entry name" value="Radical SAM enzymes"/>
    <property type="match status" value="1"/>
</dbReference>